<evidence type="ECO:0000313" key="6">
    <source>
        <dbReference type="EMBL" id="PHM74057.1"/>
    </source>
</evidence>
<protein>
    <submittedName>
        <fullName evidence="6">Type III secretion system effector VopA, acetyltransferase</fullName>
    </submittedName>
</protein>
<comment type="catalytic activity">
    <reaction evidence="5">
        <text>L-seryl-[protein] + acetyl-CoA = O-acetyl-L-seryl-[protein] + CoA</text>
        <dbReference type="Rhea" id="RHEA:59392"/>
        <dbReference type="Rhea" id="RHEA-COMP:9863"/>
        <dbReference type="Rhea" id="RHEA-COMP:15352"/>
        <dbReference type="ChEBI" id="CHEBI:29999"/>
        <dbReference type="ChEBI" id="CHEBI:57287"/>
        <dbReference type="ChEBI" id="CHEBI:57288"/>
        <dbReference type="ChEBI" id="CHEBI:141128"/>
    </reaction>
    <physiologicalReaction direction="left-to-right" evidence="5">
        <dbReference type="Rhea" id="RHEA:59393"/>
    </physiologicalReaction>
</comment>
<comment type="caution">
    <text evidence="6">The sequence shown here is derived from an EMBL/GenBank/DDBJ whole genome shotgun (WGS) entry which is preliminary data.</text>
</comment>
<proteinExistence type="inferred from homology"/>
<sequence>MLDKESLNQYITKIQSNKENNIQFNNIQMDILNCKIILNHFNTRYLDMNAHDTILNVNQFFKLITDNSTLINNKHKRFIVNAGDGRTHFAAANVFKDAHNNISVIFVDSSLGHNQWIFSILHVLLNNVSNIKTLYIYNKIQNSDGDCLLFSLHFLKKMYKYRDHFESLHQDIFHNRIKFTREENEPFDPKIELPNEQLEQARVVYLNKAIKLLPIDFFKHAHSIKPINTYLENHPDETRKKVNKWQGGETLIDRYHRHKVTRMIKQQTYNNAIEEKQRTYSNSIEEKRLSLAQAALRWLGE</sequence>
<comment type="similarity">
    <text evidence="3">Belongs to the acetyltransferase YopJ family.</text>
</comment>
<dbReference type="EMBL" id="NJCX01000007">
    <property type="protein sequence ID" value="PHM74057.1"/>
    <property type="molecule type" value="Genomic_DNA"/>
</dbReference>
<dbReference type="Pfam" id="PF03421">
    <property type="entry name" value="Acetyltransf_14"/>
    <property type="match status" value="1"/>
</dbReference>
<evidence type="ECO:0000256" key="3">
    <source>
        <dbReference type="ARBA" id="ARBA00023785"/>
    </source>
</evidence>
<evidence type="ECO:0000256" key="2">
    <source>
        <dbReference type="ARBA" id="ARBA00023315"/>
    </source>
</evidence>
<evidence type="ECO:0000256" key="4">
    <source>
        <dbReference type="ARBA" id="ARBA00048364"/>
    </source>
</evidence>
<accession>A0A2D0LF60</accession>
<dbReference type="InterPro" id="IPR005083">
    <property type="entry name" value="YopJ-like"/>
</dbReference>
<reference evidence="6 7" key="1">
    <citation type="journal article" date="2017" name="Nat. Microbiol.">
        <title>Natural product diversity associated with the nematode symbionts Photorhabdus and Xenorhabdus.</title>
        <authorList>
            <person name="Tobias N.J."/>
            <person name="Wolff H."/>
            <person name="Djahanschiri B."/>
            <person name="Grundmann F."/>
            <person name="Kronenwerth M."/>
            <person name="Shi Y.M."/>
            <person name="Simonyi S."/>
            <person name="Grun P."/>
            <person name="Shapiro-Ilan D."/>
            <person name="Pidot S.J."/>
            <person name="Stinear T.P."/>
            <person name="Ebersberger I."/>
            <person name="Bode H.B."/>
        </authorList>
    </citation>
    <scope>NUCLEOTIDE SEQUENCE [LARGE SCALE GENOMIC DNA]</scope>
    <source>
        <strain evidence="6 7">DSM 17907</strain>
    </source>
</reference>
<keyword evidence="7" id="KW-1185">Reference proteome</keyword>
<keyword evidence="1 6" id="KW-0808">Transferase</keyword>
<evidence type="ECO:0000256" key="5">
    <source>
        <dbReference type="ARBA" id="ARBA00048662"/>
    </source>
</evidence>
<dbReference type="OrthoDB" id="6441265at2"/>
<dbReference type="GO" id="GO:0016746">
    <property type="term" value="F:acyltransferase activity"/>
    <property type="evidence" value="ECO:0007669"/>
    <property type="project" value="UniProtKB-KW"/>
</dbReference>
<dbReference type="RefSeq" id="WP_099141365.1">
    <property type="nucleotide sequence ID" value="NZ_CAWNOR010000108.1"/>
</dbReference>
<name>A0A2D0LF60_9GAMM</name>
<evidence type="ECO:0000313" key="7">
    <source>
        <dbReference type="Proteomes" id="UP000221101"/>
    </source>
</evidence>
<gene>
    <name evidence="6" type="ORF">Xkoz_01266</name>
</gene>
<organism evidence="6 7">
    <name type="scientific">Xenorhabdus kozodoii</name>
    <dbReference type="NCBI Taxonomy" id="351676"/>
    <lineage>
        <taxon>Bacteria</taxon>
        <taxon>Pseudomonadati</taxon>
        <taxon>Pseudomonadota</taxon>
        <taxon>Gammaproteobacteria</taxon>
        <taxon>Enterobacterales</taxon>
        <taxon>Morganellaceae</taxon>
        <taxon>Xenorhabdus</taxon>
    </lineage>
</organism>
<evidence type="ECO:0000256" key="1">
    <source>
        <dbReference type="ARBA" id="ARBA00022679"/>
    </source>
</evidence>
<dbReference type="Proteomes" id="UP000221101">
    <property type="component" value="Unassembled WGS sequence"/>
</dbReference>
<comment type="catalytic activity">
    <reaction evidence="4">
        <text>L-threonyl-[protein] + acetyl-CoA = O-acetyl-L-threonyl-[protein] + CoA</text>
        <dbReference type="Rhea" id="RHEA:65340"/>
        <dbReference type="Rhea" id="RHEA-COMP:11060"/>
        <dbReference type="Rhea" id="RHEA-COMP:16780"/>
        <dbReference type="ChEBI" id="CHEBI:30013"/>
        <dbReference type="ChEBI" id="CHEBI:57287"/>
        <dbReference type="ChEBI" id="CHEBI:57288"/>
        <dbReference type="ChEBI" id="CHEBI:141025"/>
    </reaction>
    <physiologicalReaction direction="left-to-right" evidence="4">
        <dbReference type="Rhea" id="RHEA:65341"/>
    </physiologicalReaction>
</comment>
<dbReference type="AlphaFoldDB" id="A0A2D0LF60"/>
<keyword evidence="2" id="KW-0012">Acyltransferase</keyword>